<dbReference type="SUPFAM" id="SSF47576">
    <property type="entry name" value="Calponin-homology domain, CH-domain"/>
    <property type="match status" value="1"/>
</dbReference>
<reference evidence="2 3" key="1">
    <citation type="submission" date="2020-12" db="EMBL/GenBank/DDBJ databases">
        <title>Metabolic potential, ecology and presence of endohyphal bacteria is reflected in genomic diversity of Mucoromycotina.</title>
        <authorList>
            <person name="Muszewska A."/>
            <person name="Okrasinska A."/>
            <person name="Steczkiewicz K."/>
            <person name="Drgas O."/>
            <person name="Orlowska M."/>
            <person name="Perlinska-Lenart U."/>
            <person name="Aleksandrzak-Piekarczyk T."/>
            <person name="Szatraj K."/>
            <person name="Zielenkiewicz U."/>
            <person name="Pilsyk S."/>
            <person name="Malc E."/>
            <person name="Mieczkowski P."/>
            <person name="Kruszewska J.S."/>
            <person name="Biernat P."/>
            <person name="Pawlowska J."/>
        </authorList>
    </citation>
    <scope>NUCLEOTIDE SEQUENCE [LARGE SCALE GENOMIC DNA]</scope>
    <source>
        <strain evidence="2 3">CBS 142.35</strain>
    </source>
</reference>
<evidence type="ECO:0000256" key="1">
    <source>
        <dbReference type="SAM" id="MobiDB-lite"/>
    </source>
</evidence>
<comment type="caution">
    <text evidence="2">The sequence shown here is derived from an EMBL/GenBank/DDBJ whole genome shotgun (WGS) entry which is preliminary data.</text>
</comment>
<dbReference type="OrthoDB" id="2534759at2759"/>
<dbReference type="EMBL" id="JAEPRB010000405">
    <property type="protein sequence ID" value="KAG2216437.1"/>
    <property type="molecule type" value="Genomic_DNA"/>
</dbReference>
<gene>
    <name evidence="2" type="ORF">INT45_012625</name>
</gene>
<dbReference type="Proteomes" id="UP000646827">
    <property type="component" value="Unassembled WGS sequence"/>
</dbReference>
<dbReference type="CDD" id="cd00014">
    <property type="entry name" value="CH_SF"/>
    <property type="match status" value="1"/>
</dbReference>
<keyword evidence="3" id="KW-1185">Reference proteome</keyword>
<dbReference type="AlphaFoldDB" id="A0A8H7RSI8"/>
<evidence type="ECO:0008006" key="4">
    <source>
        <dbReference type="Google" id="ProtNLM"/>
    </source>
</evidence>
<accession>A0A8H7RSI8</accession>
<organism evidence="2 3">
    <name type="scientific">Circinella minor</name>
    <dbReference type="NCBI Taxonomy" id="1195481"/>
    <lineage>
        <taxon>Eukaryota</taxon>
        <taxon>Fungi</taxon>
        <taxon>Fungi incertae sedis</taxon>
        <taxon>Mucoromycota</taxon>
        <taxon>Mucoromycotina</taxon>
        <taxon>Mucoromycetes</taxon>
        <taxon>Mucorales</taxon>
        <taxon>Lichtheimiaceae</taxon>
        <taxon>Circinella</taxon>
    </lineage>
</organism>
<feature type="region of interest" description="Disordered" evidence="1">
    <location>
        <begin position="145"/>
        <end position="169"/>
    </location>
</feature>
<feature type="region of interest" description="Disordered" evidence="1">
    <location>
        <begin position="349"/>
        <end position="375"/>
    </location>
</feature>
<evidence type="ECO:0000313" key="3">
    <source>
        <dbReference type="Proteomes" id="UP000646827"/>
    </source>
</evidence>
<sequence length="561" mass="63898">MLQQSTLSVSEIQQTQSNTAMNMTISNDNDNNNNIRNSGLDMLQQRANNNTVDITVQQQQQKRRTDNNVIRAMSPEGRRYIKPVNGIQTKGFARSAQRRSSVLTLGSIERLQHFYAKRDLKVNKGGILGFKKNDITTAKALQQQQIEEEEEEDDDEEMILPEDRQEPPPSWMQLDVETDLDVLLAQCFQHVQVMLHNWSMLSECSDSDTCSDNEGGVGGRKGSATHIASLLQSVTRTLDSVRTYTFHRNDLSEHVMKKLRHAGIQLLGAVKELELRHQSGELGDDEGFIPYTELHPERMAIIDYLIIVEDFAFNPSHHNFIDQRQQQPVVFGFEINELLSSRRQQHNSITFSSSSSSSSSSTTINNDNNSKRHTSSSDVTRWLDSACFVNDDIGRYHALLCDNIPDEVLSDPHSDEDEFLTQLADGRILCNVYNNIVNRSHRPFGLINKIHEDTKRTFRATENLRFFAAACKLRFDLNFYPFDPVEIARKTERGLFMLKLTIDAFCSCVINELRESVNTVSKKRASYSIFPTSPSIMEHVGNTLFSSNDHLKNDNNGYHFP</sequence>
<dbReference type="InterPro" id="IPR036872">
    <property type="entry name" value="CH_dom_sf"/>
</dbReference>
<dbReference type="PANTHER" id="PTHR38702">
    <property type="entry name" value="CALPONIN-HOMOLOGY (CH) DOMAIN-CONTAINING PROTEIN"/>
    <property type="match status" value="1"/>
</dbReference>
<feature type="compositionally biased region" description="Acidic residues" evidence="1">
    <location>
        <begin position="146"/>
        <end position="160"/>
    </location>
</feature>
<name>A0A8H7RSI8_9FUNG</name>
<dbReference type="Gene3D" id="1.10.418.10">
    <property type="entry name" value="Calponin-like domain"/>
    <property type="match status" value="1"/>
</dbReference>
<evidence type="ECO:0000313" key="2">
    <source>
        <dbReference type="EMBL" id="KAG2216437.1"/>
    </source>
</evidence>
<protein>
    <recommendedName>
        <fullName evidence="4">Calponin-homology (CH) domain-containing protein</fullName>
    </recommendedName>
</protein>
<dbReference type="PANTHER" id="PTHR38702:SF1">
    <property type="entry name" value="CALPONIN-HOMOLOGY (CH) DOMAIN-CONTAINING PROTEIN"/>
    <property type="match status" value="1"/>
</dbReference>
<proteinExistence type="predicted"/>
<feature type="compositionally biased region" description="Low complexity" evidence="1">
    <location>
        <begin position="349"/>
        <end position="368"/>
    </location>
</feature>